<dbReference type="SUPFAM" id="SSF55469">
    <property type="entry name" value="FMN-dependent nitroreductase-like"/>
    <property type="match status" value="1"/>
</dbReference>
<dbReference type="Pfam" id="PF00881">
    <property type="entry name" value="Nitroreductase"/>
    <property type="match status" value="1"/>
</dbReference>
<evidence type="ECO:0000259" key="1">
    <source>
        <dbReference type="Pfam" id="PF00881"/>
    </source>
</evidence>
<dbReference type="PANTHER" id="PTHR43035:SF1">
    <property type="entry name" value="FATTY ACID REPRESSION MUTANT PROTEIN 2-RELATED"/>
    <property type="match status" value="1"/>
</dbReference>
<gene>
    <name evidence="2" type="ORF">K469DRAFT_752271</name>
</gene>
<sequence length="173" mass="19426">MASTIPFLTVVTGRRSMYALSKESPISNDRILEIVEYALKHAQSPFNVRSTRCIVLLGEEHSKLWEEAFKITAKNSPEAIGVLGPKIKGFVAAYGTCMFFDDSTAYNDLTPRFAILSKQYPEWEEHSSGMHQFIVWAALEAEGLGCNLQHYQPSIAPYVSKAYNVPESWTLKC</sequence>
<proteinExistence type="predicted"/>
<evidence type="ECO:0000313" key="3">
    <source>
        <dbReference type="Proteomes" id="UP000800200"/>
    </source>
</evidence>
<evidence type="ECO:0000313" key="2">
    <source>
        <dbReference type="EMBL" id="KAF2182181.1"/>
    </source>
</evidence>
<name>A0A6A6DRJ5_9PEZI</name>
<keyword evidence="3" id="KW-1185">Reference proteome</keyword>
<organism evidence="2 3">
    <name type="scientific">Zopfia rhizophila CBS 207.26</name>
    <dbReference type="NCBI Taxonomy" id="1314779"/>
    <lineage>
        <taxon>Eukaryota</taxon>
        <taxon>Fungi</taxon>
        <taxon>Dikarya</taxon>
        <taxon>Ascomycota</taxon>
        <taxon>Pezizomycotina</taxon>
        <taxon>Dothideomycetes</taxon>
        <taxon>Dothideomycetes incertae sedis</taxon>
        <taxon>Zopfiaceae</taxon>
        <taxon>Zopfia</taxon>
    </lineage>
</organism>
<feature type="domain" description="Nitroreductase" evidence="1">
    <location>
        <begin position="12"/>
        <end position="171"/>
    </location>
</feature>
<dbReference type="GO" id="GO:0034599">
    <property type="term" value="P:cellular response to oxidative stress"/>
    <property type="evidence" value="ECO:0007669"/>
    <property type="project" value="InterPro"/>
</dbReference>
<dbReference type="InterPro" id="IPR029479">
    <property type="entry name" value="Nitroreductase"/>
</dbReference>
<dbReference type="Gene3D" id="3.40.109.10">
    <property type="entry name" value="NADH Oxidase"/>
    <property type="match status" value="1"/>
</dbReference>
<dbReference type="InterPro" id="IPR000415">
    <property type="entry name" value="Nitroreductase-like"/>
</dbReference>
<dbReference type="GO" id="GO:0016491">
    <property type="term" value="F:oxidoreductase activity"/>
    <property type="evidence" value="ECO:0007669"/>
    <property type="project" value="InterPro"/>
</dbReference>
<dbReference type="InterPro" id="IPR033877">
    <property type="entry name" value="Frm2/Hbn1"/>
</dbReference>
<protein>
    <submittedName>
        <fullName evidence="2">Nitroreductase</fullName>
    </submittedName>
</protein>
<dbReference type="AlphaFoldDB" id="A0A6A6DRJ5"/>
<dbReference type="Proteomes" id="UP000800200">
    <property type="component" value="Unassembled WGS sequence"/>
</dbReference>
<reference evidence="2" key="1">
    <citation type="journal article" date="2020" name="Stud. Mycol.">
        <title>101 Dothideomycetes genomes: a test case for predicting lifestyles and emergence of pathogens.</title>
        <authorList>
            <person name="Haridas S."/>
            <person name="Albert R."/>
            <person name="Binder M."/>
            <person name="Bloem J."/>
            <person name="Labutti K."/>
            <person name="Salamov A."/>
            <person name="Andreopoulos B."/>
            <person name="Baker S."/>
            <person name="Barry K."/>
            <person name="Bills G."/>
            <person name="Bluhm B."/>
            <person name="Cannon C."/>
            <person name="Castanera R."/>
            <person name="Culley D."/>
            <person name="Daum C."/>
            <person name="Ezra D."/>
            <person name="Gonzalez J."/>
            <person name="Henrissat B."/>
            <person name="Kuo A."/>
            <person name="Liang C."/>
            <person name="Lipzen A."/>
            <person name="Lutzoni F."/>
            <person name="Magnuson J."/>
            <person name="Mondo S."/>
            <person name="Nolan M."/>
            <person name="Ohm R."/>
            <person name="Pangilinan J."/>
            <person name="Park H.-J."/>
            <person name="Ramirez L."/>
            <person name="Alfaro M."/>
            <person name="Sun H."/>
            <person name="Tritt A."/>
            <person name="Yoshinaga Y."/>
            <person name="Zwiers L.-H."/>
            <person name="Turgeon B."/>
            <person name="Goodwin S."/>
            <person name="Spatafora J."/>
            <person name="Crous P."/>
            <person name="Grigoriev I."/>
        </authorList>
    </citation>
    <scope>NUCLEOTIDE SEQUENCE</scope>
    <source>
        <strain evidence="2">CBS 207.26</strain>
    </source>
</reference>
<dbReference type="EMBL" id="ML994649">
    <property type="protein sequence ID" value="KAF2182181.1"/>
    <property type="molecule type" value="Genomic_DNA"/>
</dbReference>
<accession>A0A6A6DRJ5</accession>
<dbReference type="PANTHER" id="PTHR43035">
    <property type="entry name" value="FATTY ACID REPRESSION MUTANT PROTEIN 2-RELATED"/>
    <property type="match status" value="1"/>
</dbReference>
<dbReference type="OrthoDB" id="2138173at2759"/>